<evidence type="ECO:0000259" key="1">
    <source>
        <dbReference type="Pfam" id="PF00089"/>
    </source>
</evidence>
<dbReference type="AlphaFoldDB" id="A0A7R8CNM6"/>
<proteinExistence type="predicted"/>
<sequence length="175" mass="19452">MASGNTEKGKKFSCFVSSHRTDPIACRTRSSQFQTLKTWPEYSETKIPFGGEGGTHYPGKICPEHYFYDPRSKNAPHPGFHKRQSNISFKISKLTLRAPLDDTCGIENKPLVDSKIIGGQEAARNQFPWLAVVFTHGECTGSILDENWIITAKQHCIDLNGVANVRVGVIANMEV</sequence>
<dbReference type="Gene3D" id="2.40.10.10">
    <property type="entry name" value="Trypsin-like serine proteases"/>
    <property type="match status" value="1"/>
</dbReference>
<dbReference type="InterPro" id="IPR001254">
    <property type="entry name" value="Trypsin_dom"/>
</dbReference>
<gene>
    <name evidence="2" type="ORF">LSAA_6662</name>
</gene>
<reference evidence="2" key="1">
    <citation type="submission" date="2021-02" db="EMBL/GenBank/DDBJ databases">
        <authorList>
            <person name="Bekaert M."/>
        </authorList>
    </citation>
    <scope>NUCLEOTIDE SEQUENCE</scope>
    <source>
        <strain evidence="2">IoA-00</strain>
    </source>
</reference>
<dbReference type="SUPFAM" id="SSF50494">
    <property type="entry name" value="Trypsin-like serine proteases"/>
    <property type="match status" value="1"/>
</dbReference>
<keyword evidence="3" id="KW-1185">Reference proteome</keyword>
<evidence type="ECO:0000313" key="2">
    <source>
        <dbReference type="EMBL" id="CAF2876837.1"/>
    </source>
</evidence>
<feature type="domain" description="Peptidase S1" evidence="1">
    <location>
        <begin position="116"/>
        <end position="169"/>
    </location>
</feature>
<dbReference type="OrthoDB" id="6380950at2759"/>
<accession>A0A7R8CNM6</accession>
<dbReference type="GO" id="GO:0004252">
    <property type="term" value="F:serine-type endopeptidase activity"/>
    <property type="evidence" value="ECO:0007669"/>
    <property type="project" value="InterPro"/>
</dbReference>
<dbReference type="EMBL" id="HG994581">
    <property type="protein sequence ID" value="CAF2876837.1"/>
    <property type="molecule type" value="Genomic_DNA"/>
</dbReference>
<dbReference type="GO" id="GO:0006508">
    <property type="term" value="P:proteolysis"/>
    <property type="evidence" value="ECO:0007669"/>
    <property type="project" value="InterPro"/>
</dbReference>
<dbReference type="Proteomes" id="UP000675881">
    <property type="component" value="Chromosome 2"/>
</dbReference>
<dbReference type="InterPro" id="IPR009003">
    <property type="entry name" value="Peptidase_S1_PA"/>
</dbReference>
<evidence type="ECO:0000313" key="3">
    <source>
        <dbReference type="Proteomes" id="UP000675881"/>
    </source>
</evidence>
<dbReference type="Pfam" id="PF00089">
    <property type="entry name" value="Trypsin"/>
    <property type="match status" value="1"/>
</dbReference>
<name>A0A7R8CNM6_LEPSM</name>
<protein>
    <submittedName>
        <fullName evidence="2">(salmon louse) hypothetical protein</fullName>
    </submittedName>
</protein>
<dbReference type="InterPro" id="IPR043504">
    <property type="entry name" value="Peptidase_S1_PA_chymotrypsin"/>
</dbReference>
<organism evidence="2 3">
    <name type="scientific">Lepeophtheirus salmonis</name>
    <name type="common">Salmon louse</name>
    <name type="synonym">Caligus salmonis</name>
    <dbReference type="NCBI Taxonomy" id="72036"/>
    <lineage>
        <taxon>Eukaryota</taxon>
        <taxon>Metazoa</taxon>
        <taxon>Ecdysozoa</taxon>
        <taxon>Arthropoda</taxon>
        <taxon>Crustacea</taxon>
        <taxon>Multicrustacea</taxon>
        <taxon>Hexanauplia</taxon>
        <taxon>Copepoda</taxon>
        <taxon>Siphonostomatoida</taxon>
        <taxon>Caligidae</taxon>
        <taxon>Lepeophtheirus</taxon>
    </lineage>
</organism>